<dbReference type="EMBL" id="BAAANT010000009">
    <property type="protein sequence ID" value="GAA2139359.1"/>
    <property type="molecule type" value="Genomic_DNA"/>
</dbReference>
<evidence type="ECO:0000313" key="2">
    <source>
        <dbReference type="Proteomes" id="UP001422759"/>
    </source>
</evidence>
<keyword evidence="2" id="KW-1185">Reference proteome</keyword>
<accession>A0ABN2ZAM0</accession>
<dbReference type="RefSeq" id="WP_344463338.1">
    <property type="nucleotide sequence ID" value="NZ_BAAANT010000009.1"/>
</dbReference>
<name>A0ABN2ZAM0_9ACTN</name>
<protein>
    <submittedName>
        <fullName evidence="1">Uncharacterized protein</fullName>
    </submittedName>
</protein>
<evidence type="ECO:0000313" key="1">
    <source>
        <dbReference type="EMBL" id="GAA2139359.1"/>
    </source>
</evidence>
<sequence length="228" mass="25936">MALPSWEDPKLGTMKRAALWLATVVQEGNIFTLADLRDAFPEVSQIDRRMRDLRDQDWRIDTHREDSSLDNSERRFVAQGVPVWEPGKARSKEAQVLTATRRREVMSRDGNLCRSCGITPGQEYAGSYETAQLDIARKEVRYADGTKAVELVTECRRCRVGGRGVETDDSKTLAALGRLGIMERRMLASWIEADEREFGTVELLWAEYRTLPEESRARFRAALGPETL</sequence>
<reference evidence="1 2" key="1">
    <citation type="journal article" date="2019" name="Int. J. Syst. Evol. Microbiol.">
        <title>The Global Catalogue of Microorganisms (GCM) 10K type strain sequencing project: providing services to taxonomists for standard genome sequencing and annotation.</title>
        <authorList>
            <consortium name="The Broad Institute Genomics Platform"/>
            <consortium name="The Broad Institute Genome Sequencing Center for Infectious Disease"/>
            <person name="Wu L."/>
            <person name="Ma J."/>
        </authorList>
    </citation>
    <scope>NUCLEOTIDE SEQUENCE [LARGE SCALE GENOMIC DNA]</scope>
    <source>
        <strain evidence="1 2">JCM 14560</strain>
    </source>
</reference>
<proteinExistence type="predicted"/>
<comment type="caution">
    <text evidence="1">The sequence shown here is derived from an EMBL/GenBank/DDBJ whole genome shotgun (WGS) entry which is preliminary data.</text>
</comment>
<gene>
    <name evidence="1" type="ORF">GCM10009760_21510</name>
</gene>
<dbReference type="Proteomes" id="UP001422759">
    <property type="component" value="Unassembled WGS sequence"/>
</dbReference>
<organism evidence="1 2">
    <name type="scientific">Kitasatospora kazusensis</name>
    <dbReference type="NCBI Taxonomy" id="407974"/>
    <lineage>
        <taxon>Bacteria</taxon>
        <taxon>Bacillati</taxon>
        <taxon>Actinomycetota</taxon>
        <taxon>Actinomycetes</taxon>
        <taxon>Kitasatosporales</taxon>
        <taxon>Streptomycetaceae</taxon>
        <taxon>Kitasatospora</taxon>
    </lineage>
</organism>